<dbReference type="InterPro" id="IPR049807">
    <property type="entry name" value="DpdD-like"/>
</dbReference>
<gene>
    <name evidence="2" type="ORF">SAMN05421833_15118</name>
</gene>
<dbReference type="EMBL" id="FTNI01000051">
    <property type="protein sequence ID" value="SIS24419.1"/>
    <property type="molecule type" value="Genomic_DNA"/>
</dbReference>
<dbReference type="STRING" id="58117.SAMN05421833_15118"/>
<keyword evidence="3" id="KW-1185">Reference proteome</keyword>
<organism evidence="2 3">
    <name type="scientific">Microbispora rosea</name>
    <dbReference type="NCBI Taxonomy" id="58117"/>
    <lineage>
        <taxon>Bacteria</taxon>
        <taxon>Bacillati</taxon>
        <taxon>Actinomycetota</taxon>
        <taxon>Actinomycetes</taxon>
        <taxon>Streptosporangiales</taxon>
        <taxon>Streptosporangiaceae</taxon>
        <taxon>Microbispora</taxon>
    </lineage>
</organism>
<name>A0A1N7HHT2_9ACTN</name>
<evidence type="ECO:0000313" key="2">
    <source>
        <dbReference type="EMBL" id="SIS24419.1"/>
    </source>
</evidence>
<proteinExistence type="predicted"/>
<evidence type="ECO:0000256" key="1">
    <source>
        <dbReference type="SAM" id="MobiDB-lite"/>
    </source>
</evidence>
<feature type="compositionally biased region" description="Polar residues" evidence="1">
    <location>
        <begin position="333"/>
        <end position="342"/>
    </location>
</feature>
<reference evidence="3" key="1">
    <citation type="submission" date="2017-01" db="EMBL/GenBank/DDBJ databases">
        <authorList>
            <person name="Varghese N."/>
            <person name="Submissions S."/>
        </authorList>
    </citation>
    <scope>NUCLEOTIDE SEQUENCE [LARGE SCALE GENOMIC DNA]</scope>
    <source>
        <strain evidence="3">ATCC 12950</strain>
    </source>
</reference>
<protein>
    <submittedName>
        <fullName evidence="2">Uncharacterized protein</fullName>
    </submittedName>
</protein>
<accession>A0A1N7HHT2</accession>
<dbReference type="NCBIfam" id="NF041061">
    <property type="entry name" value="DpdD"/>
    <property type="match status" value="1"/>
</dbReference>
<dbReference type="Proteomes" id="UP000186096">
    <property type="component" value="Unassembled WGS sequence"/>
</dbReference>
<dbReference type="AlphaFoldDB" id="A0A1N7HHT2"/>
<evidence type="ECO:0000313" key="3">
    <source>
        <dbReference type="Proteomes" id="UP000186096"/>
    </source>
</evidence>
<sequence length="673" mass="72331">MSSPAQPAVQPDDRRPLTQDFLDRFFGEGNDVARLPYIQQRYAKVSHIDSTVPTLLPRYSKDSDTFSMYVIANSSAHAAQTGELLKAFVGPTYCTGGDELPAELDPSDPVDSAVLDLAPANSTFVIRTTSNKQRRIELCDALDLLQRTASSQPRRMWNVPQPLGRLIAAFDAALAAGGVASSKAALDLIAAQGRITATNLAHLRIKRLNRLGLSRELLSLHGLGDILRQDPPHPVKEAILNAVNSAIISESINRGDILEACDRLQDVSLPLPVHADILSYGDEAIAVLLTAAIGRNDAAGLSRMLQALSAEGRTSAVPGPLWEHASSLVASTGSALASTTPAHGQGSPDDAPKAVAHLDQVSSKLPTGWGALLQLVAQDDPNVTQTIDDESWRGWPSPADADEELAALLTDLSNESWSRVWKIVGPLIDAVGYGDASPRTARELITYALAFDRLSNSDLIAIHALSEIFLRSSPGASAYRDLLDELRESCDRWVSPETATTAMDFADRLVLAACPDEEARLRFAVALLEPLHRHQRRLDTATIAFAQQLSEELGTQFEWEHAEPSSDEESPTAALSGRTILLYSLDEAVLARTSRELERHNPGLKVLTSHDKVGSPTLKKKAQHADFITLATRCAKHAATGFITENAGKARIAYADGSGSASLLRAAVNGLLA</sequence>
<feature type="region of interest" description="Disordered" evidence="1">
    <location>
        <begin position="333"/>
        <end position="353"/>
    </location>
</feature>